<dbReference type="Proteomes" id="UP000887565">
    <property type="component" value="Unplaced"/>
</dbReference>
<dbReference type="AlphaFoldDB" id="A0A915JNI9"/>
<organism evidence="1 2">
    <name type="scientific">Romanomermis culicivorax</name>
    <name type="common">Nematode worm</name>
    <dbReference type="NCBI Taxonomy" id="13658"/>
    <lineage>
        <taxon>Eukaryota</taxon>
        <taxon>Metazoa</taxon>
        <taxon>Ecdysozoa</taxon>
        <taxon>Nematoda</taxon>
        <taxon>Enoplea</taxon>
        <taxon>Dorylaimia</taxon>
        <taxon>Mermithida</taxon>
        <taxon>Mermithoidea</taxon>
        <taxon>Mermithidae</taxon>
        <taxon>Romanomermis</taxon>
    </lineage>
</organism>
<evidence type="ECO:0000313" key="2">
    <source>
        <dbReference type="WBParaSite" id="nRc.2.0.1.t27663-RA"/>
    </source>
</evidence>
<protein>
    <submittedName>
        <fullName evidence="2">Secreted protein</fullName>
    </submittedName>
</protein>
<dbReference type="WBParaSite" id="nRc.2.0.1.t27663-RA">
    <property type="protein sequence ID" value="nRc.2.0.1.t27663-RA"/>
    <property type="gene ID" value="nRc.2.0.1.g27663"/>
</dbReference>
<keyword evidence="1" id="KW-1185">Reference proteome</keyword>
<sequence length="94" mass="10747">MPKGAGHAVWPTAMVIYTWLFRRNGMQSRQRNRTEGMFSFCSVGGRFLQTCNYPFRRKVNFQAARFKQSAIRSVPSKKASINDLLTGGKHHLNV</sequence>
<accession>A0A915JNI9</accession>
<name>A0A915JNI9_ROMCU</name>
<proteinExistence type="predicted"/>
<evidence type="ECO:0000313" key="1">
    <source>
        <dbReference type="Proteomes" id="UP000887565"/>
    </source>
</evidence>
<reference evidence="2" key="1">
    <citation type="submission" date="2022-11" db="UniProtKB">
        <authorList>
            <consortium name="WormBaseParasite"/>
        </authorList>
    </citation>
    <scope>IDENTIFICATION</scope>
</reference>